<dbReference type="CDD" id="cd13586">
    <property type="entry name" value="PBP2_Maltose_binding_like"/>
    <property type="match status" value="1"/>
</dbReference>
<dbReference type="PROSITE" id="PS51257">
    <property type="entry name" value="PROKAR_LIPOPROTEIN"/>
    <property type="match status" value="1"/>
</dbReference>
<feature type="compositionally biased region" description="Low complexity" evidence="4">
    <location>
        <begin position="25"/>
        <end position="56"/>
    </location>
</feature>
<keyword evidence="2" id="KW-0813">Transport</keyword>
<dbReference type="Pfam" id="PF13416">
    <property type="entry name" value="SBP_bac_8"/>
    <property type="match status" value="1"/>
</dbReference>
<dbReference type="Gene3D" id="3.40.190.10">
    <property type="entry name" value="Periplasmic binding protein-like II"/>
    <property type="match status" value="2"/>
</dbReference>
<feature type="region of interest" description="Disordered" evidence="4">
    <location>
        <begin position="25"/>
        <end position="59"/>
    </location>
</feature>
<proteinExistence type="inferred from homology"/>
<dbReference type="PANTHER" id="PTHR30061">
    <property type="entry name" value="MALTOSE-BINDING PERIPLASMIC PROTEIN"/>
    <property type="match status" value="1"/>
</dbReference>
<evidence type="ECO:0000313" key="6">
    <source>
        <dbReference type="EMBL" id="MDO8106141.1"/>
    </source>
</evidence>
<keyword evidence="7" id="KW-1185">Reference proteome</keyword>
<feature type="signal peptide" evidence="5">
    <location>
        <begin position="1"/>
        <end position="19"/>
    </location>
</feature>
<dbReference type="InterPro" id="IPR006059">
    <property type="entry name" value="SBP"/>
</dbReference>
<evidence type="ECO:0000313" key="7">
    <source>
        <dbReference type="Proteomes" id="UP001232536"/>
    </source>
</evidence>
<dbReference type="SUPFAM" id="SSF53850">
    <property type="entry name" value="Periplasmic binding protein-like II"/>
    <property type="match status" value="1"/>
</dbReference>
<gene>
    <name evidence="6" type="ORF">Q6348_02890</name>
</gene>
<comment type="similarity">
    <text evidence="1">Belongs to the bacterial solute-binding protein 1 family.</text>
</comment>
<accession>A0ABT9D5S6</accession>
<evidence type="ECO:0000256" key="4">
    <source>
        <dbReference type="SAM" id="MobiDB-lite"/>
    </source>
</evidence>
<feature type="chain" id="PRO_5046549229" evidence="5">
    <location>
        <begin position="20"/>
        <end position="441"/>
    </location>
</feature>
<keyword evidence="3 5" id="KW-0732">Signal</keyword>
<dbReference type="Proteomes" id="UP001232536">
    <property type="component" value="Unassembled WGS sequence"/>
</dbReference>
<protein>
    <submittedName>
        <fullName evidence="6">Maltose ABC transporter substrate-binding protein</fullName>
    </submittedName>
</protein>
<evidence type="ECO:0000256" key="3">
    <source>
        <dbReference type="ARBA" id="ARBA00022729"/>
    </source>
</evidence>
<dbReference type="PANTHER" id="PTHR30061:SF50">
    <property type="entry name" value="MALTOSE_MALTODEXTRIN-BINDING PERIPLASMIC PROTEIN"/>
    <property type="match status" value="1"/>
</dbReference>
<evidence type="ECO:0000256" key="2">
    <source>
        <dbReference type="ARBA" id="ARBA00022448"/>
    </source>
</evidence>
<name>A0ABT9D5S6_9CELL</name>
<dbReference type="EMBL" id="JAUQYP010000001">
    <property type="protein sequence ID" value="MDO8106141.1"/>
    <property type="molecule type" value="Genomic_DNA"/>
</dbReference>
<evidence type="ECO:0000256" key="1">
    <source>
        <dbReference type="ARBA" id="ARBA00008520"/>
    </source>
</evidence>
<sequence>MRRIPRGMAVAVGAGLLLAACSSGTTDTTTGGATSPATETATESATPSESATDAAPVRGNEDLVIWTDDTHLAAMQAVADTYAAANGITVGVQAVTDTRAAFITANQAGNGPDVLVGAHDWIGQLVQNGAIDPLQLPADQVAKYSPTAIKAVTYDSQLYGLPYGVESLALFCNKSVVGDTTFATLDDAIAAGQKAVDAGTVESALNLPVGENGDAYHMEPLFTSAGGYLFGKDADGNYNPNDLGLDSPGGLAAAKKIGELGEKGQNVLRTSISSDNNISLFADGKAACMISGPWALNDVRKGLGNDGYTLQPIPGFKGMNPAQPFMGAQAFYVASKGKNKSFAQDFIINGVNNVDAMTTLYEKANLPPAMTAVRDSIQQDNPDFAVIAQAAEKADPMPAIPAMAEVWQPLGVAYADIVAGKDPEQSMKDAATAIRTAIAGS</sequence>
<comment type="caution">
    <text evidence="6">The sequence shown here is derived from an EMBL/GenBank/DDBJ whole genome shotgun (WGS) entry which is preliminary data.</text>
</comment>
<reference evidence="6 7" key="1">
    <citation type="submission" date="2023-07" db="EMBL/GenBank/DDBJ databases">
        <title>Description of novel actinomycetes strains, isolated from tidal flat sediment.</title>
        <authorList>
            <person name="Lu C."/>
        </authorList>
    </citation>
    <scope>NUCLEOTIDE SEQUENCE [LARGE SCALE GENOMIC DNA]</scope>
    <source>
        <strain evidence="6 7">SYSU T00b441</strain>
    </source>
</reference>
<evidence type="ECO:0000256" key="5">
    <source>
        <dbReference type="SAM" id="SignalP"/>
    </source>
</evidence>
<dbReference type="RefSeq" id="WP_304599831.1">
    <property type="nucleotide sequence ID" value="NZ_JAUQYP010000001.1"/>
</dbReference>
<organism evidence="6 7">
    <name type="scientific">Actinotalea lenta</name>
    <dbReference type="NCBI Taxonomy" id="3064654"/>
    <lineage>
        <taxon>Bacteria</taxon>
        <taxon>Bacillati</taxon>
        <taxon>Actinomycetota</taxon>
        <taxon>Actinomycetes</taxon>
        <taxon>Micrococcales</taxon>
        <taxon>Cellulomonadaceae</taxon>
        <taxon>Actinotalea</taxon>
    </lineage>
</organism>